<proteinExistence type="predicted"/>
<dbReference type="Proteomes" id="UP000264492">
    <property type="component" value="Unassembled WGS sequence"/>
</dbReference>
<organism evidence="1 2">
    <name type="scientific">Lysobacter silvisoli</name>
    <dbReference type="NCBI Taxonomy" id="2293254"/>
    <lineage>
        <taxon>Bacteria</taxon>
        <taxon>Pseudomonadati</taxon>
        <taxon>Pseudomonadota</taxon>
        <taxon>Gammaproteobacteria</taxon>
        <taxon>Lysobacterales</taxon>
        <taxon>Lysobacteraceae</taxon>
        <taxon>Lysobacter</taxon>
    </lineage>
</organism>
<dbReference type="InterPro" id="IPR032710">
    <property type="entry name" value="NTF2-like_dom_sf"/>
</dbReference>
<dbReference type="SUPFAM" id="SSF54427">
    <property type="entry name" value="NTF2-like"/>
    <property type="match status" value="1"/>
</dbReference>
<gene>
    <name evidence="1" type="ORF">DX914_08665</name>
</gene>
<dbReference type="AlphaFoldDB" id="A0A371K5J5"/>
<protein>
    <recommendedName>
        <fullName evidence="3">Nuclear transport factor 2 family protein</fullName>
    </recommendedName>
</protein>
<name>A0A371K5J5_9GAMM</name>
<keyword evidence="2" id="KW-1185">Reference proteome</keyword>
<evidence type="ECO:0008006" key="3">
    <source>
        <dbReference type="Google" id="ProtNLM"/>
    </source>
</evidence>
<evidence type="ECO:0000313" key="1">
    <source>
        <dbReference type="EMBL" id="RDZ29148.1"/>
    </source>
</evidence>
<dbReference type="RefSeq" id="WP_115858583.1">
    <property type="nucleotide sequence ID" value="NZ_QTSU01000001.1"/>
</dbReference>
<reference evidence="1 2" key="1">
    <citation type="submission" date="2018-08" db="EMBL/GenBank/DDBJ databases">
        <title>Lysobacter sp. zong2l5, whole genome shotgun sequence.</title>
        <authorList>
            <person name="Zhang X."/>
            <person name="Feng G."/>
            <person name="Zhu H."/>
        </authorList>
    </citation>
    <scope>NUCLEOTIDE SEQUENCE [LARGE SCALE GENOMIC DNA]</scope>
    <source>
        <strain evidence="2">zong2l5</strain>
    </source>
</reference>
<comment type="caution">
    <text evidence="1">The sequence shown here is derived from an EMBL/GenBank/DDBJ whole genome shotgun (WGS) entry which is preliminary data.</text>
</comment>
<sequence length="139" mass="15889">MRKIEEFFARYEQGANNFDPDLVVSQFSEQFMGADPNGAACLNNDAAFRAAIPQRQAFFRDIGFRSARILAIESTALDERYTLAKVHWRMLFERPAGTPRPFEFTISYVLFDPGSGPKVVFYISHEDERQTMREGGLIP</sequence>
<dbReference type="EMBL" id="QTSU01000001">
    <property type="protein sequence ID" value="RDZ29148.1"/>
    <property type="molecule type" value="Genomic_DNA"/>
</dbReference>
<evidence type="ECO:0000313" key="2">
    <source>
        <dbReference type="Proteomes" id="UP000264492"/>
    </source>
</evidence>
<dbReference type="OrthoDB" id="667202at2"/>
<accession>A0A371K5J5</accession>